<reference evidence="1" key="1">
    <citation type="journal article" date="2020" name="Stud. Mycol.">
        <title>101 Dothideomycetes genomes: a test case for predicting lifestyles and emergence of pathogens.</title>
        <authorList>
            <person name="Haridas S."/>
            <person name="Albert R."/>
            <person name="Binder M."/>
            <person name="Bloem J."/>
            <person name="Labutti K."/>
            <person name="Salamov A."/>
            <person name="Andreopoulos B."/>
            <person name="Baker S."/>
            <person name="Barry K."/>
            <person name="Bills G."/>
            <person name="Bluhm B."/>
            <person name="Cannon C."/>
            <person name="Castanera R."/>
            <person name="Culley D."/>
            <person name="Daum C."/>
            <person name="Ezra D."/>
            <person name="Gonzalez J."/>
            <person name="Henrissat B."/>
            <person name="Kuo A."/>
            <person name="Liang C."/>
            <person name="Lipzen A."/>
            <person name="Lutzoni F."/>
            <person name="Magnuson J."/>
            <person name="Mondo S."/>
            <person name="Nolan M."/>
            <person name="Ohm R."/>
            <person name="Pangilinan J."/>
            <person name="Park H.-J."/>
            <person name="Ramirez L."/>
            <person name="Alfaro M."/>
            <person name="Sun H."/>
            <person name="Tritt A."/>
            <person name="Yoshinaga Y."/>
            <person name="Zwiers L.-H."/>
            <person name="Turgeon B."/>
            <person name="Goodwin S."/>
            <person name="Spatafora J."/>
            <person name="Crous P."/>
            <person name="Grigoriev I."/>
        </authorList>
    </citation>
    <scope>NUCLEOTIDE SEQUENCE</scope>
    <source>
        <strain evidence="1">CBS 525.71</strain>
    </source>
</reference>
<organism evidence="1 2">
    <name type="scientific">Macroventuria anomochaeta</name>
    <dbReference type="NCBI Taxonomy" id="301207"/>
    <lineage>
        <taxon>Eukaryota</taxon>
        <taxon>Fungi</taxon>
        <taxon>Dikarya</taxon>
        <taxon>Ascomycota</taxon>
        <taxon>Pezizomycotina</taxon>
        <taxon>Dothideomycetes</taxon>
        <taxon>Pleosporomycetidae</taxon>
        <taxon>Pleosporales</taxon>
        <taxon>Pleosporineae</taxon>
        <taxon>Didymellaceae</taxon>
        <taxon>Macroventuria</taxon>
    </lineage>
</organism>
<proteinExistence type="predicted"/>
<keyword evidence="2" id="KW-1185">Reference proteome</keyword>
<protein>
    <submittedName>
        <fullName evidence="1">Uncharacterized protein</fullName>
    </submittedName>
</protein>
<comment type="caution">
    <text evidence="1">The sequence shown here is derived from an EMBL/GenBank/DDBJ whole genome shotgun (WGS) entry which is preliminary data.</text>
</comment>
<gene>
    <name evidence="1" type="ORF">BU25DRAFT_488992</name>
</gene>
<accession>A0ACB6S9I0</accession>
<dbReference type="EMBL" id="MU006706">
    <property type="protein sequence ID" value="KAF2630871.1"/>
    <property type="molecule type" value="Genomic_DNA"/>
</dbReference>
<evidence type="ECO:0000313" key="2">
    <source>
        <dbReference type="Proteomes" id="UP000799754"/>
    </source>
</evidence>
<sequence>MTTHQPPFLTTRADGSLAYQATAPGNLRKLFETVRQTPELALEIKQLALGEPFDGQQDSELLDFVLEYSTTAYIEATTADDCESASDGCEDDWEEPLDTIDDFENDEQEQIGTANDDHIVTTAPSVTADYPVPLAGTLPTVPELSESFNIVVDIDEKHEKDSVTTNSSTQPSPAEILQTAMDDFMALAALTGIDHPIPNQFYLKLLFAMLSACSNAEVMKIPEGWARGANKDVFQDLQFVVETY</sequence>
<evidence type="ECO:0000313" key="1">
    <source>
        <dbReference type="EMBL" id="KAF2630871.1"/>
    </source>
</evidence>
<dbReference type="Proteomes" id="UP000799754">
    <property type="component" value="Unassembled WGS sequence"/>
</dbReference>
<name>A0ACB6S9I0_9PLEO</name>